<name>A0ABR6SEU4_ANAVA</name>
<protein>
    <recommendedName>
        <fullName evidence="3">SpoVT-AbrB domain-containing protein</fullName>
    </recommendedName>
</protein>
<comment type="caution">
    <text evidence="1">The sequence shown here is derived from an EMBL/GenBank/DDBJ whole genome shotgun (WGS) entry which is preliminary data.</text>
</comment>
<evidence type="ECO:0008006" key="3">
    <source>
        <dbReference type="Google" id="ProtNLM"/>
    </source>
</evidence>
<keyword evidence="2" id="KW-1185">Reference proteome</keyword>
<accession>A0ABR6SEU4</accession>
<reference evidence="1 2" key="1">
    <citation type="submission" date="2019-11" db="EMBL/GenBank/DDBJ databases">
        <title>Comparison of genomes from free-living endosymbiotic cyanobacteria isolated from Azolla.</title>
        <authorList>
            <person name="Thiel T."/>
            <person name="Pratte B."/>
        </authorList>
    </citation>
    <scope>NUCLEOTIDE SEQUENCE [LARGE SCALE GENOMIC DNA]</scope>
    <source>
        <strain evidence="1 2">N2B</strain>
    </source>
</reference>
<gene>
    <name evidence="1" type="ORF">GNE12_22880</name>
</gene>
<organism evidence="1 2">
    <name type="scientific">Trichormus variabilis N2B</name>
    <dbReference type="NCBI Taxonomy" id="2681315"/>
    <lineage>
        <taxon>Bacteria</taxon>
        <taxon>Bacillati</taxon>
        <taxon>Cyanobacteriota</taxon>
        <taxon>Cyanophyceae</taxon>
        <taxon>Nostocales</taxon>
        <taxon>Nostocaceae</taxon>
        <taxon>Trichormus</taxon>
    </lineage>
</organism>
<sequence>MVAKVTAEGKLEIPPEVLAKLQPLTEYEVLVTEDEIVFKKMSNQLTWTELSEKIATLGVDADEPTLQEISEMVKEMRRERRSKK</sequence>
<proteinExistence type="predicted"/>
<dbReference type="Proteomes" id="UP000570851">
    <property type="component" value="Unassembled WGS sequence"/>
</dbReference>
<evidence type="ECO:0000313" key="2">
    <source>
        <dbReference type="Proteomes" id="UP000570851"/>
    </source>
</evidence>
<evidence type="ECO:0000313" key="1">
    <source>
        <dbReference type="EMBL" id="MBC1304764.1"/>
    </source>
</evidence>
<dbReference type="EMBL" id="JACKZP010000127">
    <property type="protein sequence ID" value="MBC1304764.1"/>
    <property type="molecule type" value="Genomic_DNA"/>
</dbReference>